<feature type="domain" description="ABC transmembrane type-1" evidence="9">
    <location>
        <begin position="128"/>
        <end position="322"/>
    </location>
</feature>
<proteinExistence type="inferred from homology"/>
<evidence type="ECO:0000256" key="1">
    <source>
        <dbReference type="ARBA" id="ARBA00004651"/>
    </source>
</evidence>
<dbReference type="GO" id="GO:0055085">
    <property type="term" value="P:transmembrane transport"/>
    <property type="evidence" value="ECO:0007669"/>
    <property type="project" value="InterPro"/>
</dbReference>
<feature type="transmembrane region" description="Helical" evidence="7">
    <location>
        <begin position="132"/>
        <end position="155"/>
    </location>
</feature>
<dbReference type="InterPro" id="IPR050366">
    <property type="entry name" value="BP-dependent_transpt_permease"/>
</dbReference>
<organism evidence="10 11">
    <name type="scientific">Cellulomonas marina</name>
    <dbReference type="NCBI Taxonomy" id="988821"/>
    <lineage>
        <taxon>Bacteria</taxon>
        <taxon>Bacillati</taxon>
        <taxon>Actinomycetota</taxon>
        <taxon>Actinomycetes</taxon>
        <taxon>Micrococcales</taxon>
        <taxon>Cellulomonadaceae</taxon>
        <taxon>Cellulomonas</taxon>
    </lineage>
</organism>
<name>A0A1I0Y2C8_9CELL</name>
<dbReference type="InterPro" id="IPR025966">
    <property type="entry name" value="OppC_N"/>
</dbReference>
<dbReference type="Pfam" id="PF00528">
    <property type="entry name" value="BPD_transp_1"/>
    <property type="match status" value="1"/>
</dbReference>
<evidence type="ECO:0000256" key="7">
    <source>
        <dbReference type="RuleBase" id="RU363032"/>
    </source>
</evidence>
<keyword evidence="11" id="KW-1185">Reference proteome</keyword>
<feature type="transmembrane region" description="Helical" evidence="7">
    <location>
        <begin position="299"/>
        <end position="321"/>
    </location>
</feature>
<comment type="subcellular location">
    <subcellularLocation>
        <location evidence="1 7">Cell membrane</location>
        <topology evidence="1 7">Multi-pass membrane protein</topology>
    </subcellularLocation>
</comment>
<dbReference type="EMBL" id="FOKA01000006">
    <property type="protein sequence ID" value="SFB07047.1"/>
    <property type="molecule type" value="Genomic_DNA"/>
</dbReference>
<dbReference type="CDD" id="cd06261">
    <property type="entry name" value="TM_PBP2"/>
    <property type="match status" value="1"/>
</dbReference>
<dbReference type="InterPro" id="IPR000515">
    <property type="entry name" value="MetI-like"/>
</dbReference>
<dbReference type="RefSeq" id="WP_090032322.1">
    <property type="nucleotide sequence ID" value="NZ_BONM01000006.1"/>
</dbReference>
<feature type="transmembrane region" description="Helical" evidence="7">
    <location>
        <begin position="250"/>
        <end position="273"/>
    </location>
</feature>
<dbReference type="Pfam" id="PF12911">
    <property type="entry name" value="OppC_N"/>
    <property type="match status" value="1"/>
</dbReference>
<evidence type="ECO:0000256" key="4">
    <source>
        <dbReference type="ARBA" id="ARBA00022692"/>
    </source>
</evidence>
<dbReference type="PROSITE" id="PS50928">
    <property type="entry name" value="ABC_TM1"/>
    <property type="match status" value="1"/>
</dbReference>
<dbReference type="GO" id="GO:0005886">
    <property type="term" value="C:plasma membrane"/>
    <property type="evidence" value="ECO:0007669"/>
    <property type="project" value="UniProtKB-SubCell"/>
</dbReference>
<feature type="compositionally biased region" description="Low complexity" evidence="8">
    <location>
        <begin position="7"/>
        <end position="20"/>
    </location>
</feature>
<feature type="transmembrane region" description="Helical" evidence="7">
    <location>
        <begin position="167"/>
        <end position="186"/>
    </location>
</feature>
<dbReference type="SUPFAM" id="SSF161098">
    <property type="entry name" value="MetI-like"/>
    <property type="match status" value="1"/>
</dbReference>
<evidence type="ECO:0000313" key="10">
    <source>
        <dbReference type="EMBL" id="SFB07047.1"/>
    </source>
</evidence>
<dbReference type="InterPro" id="IPR035906">
    <property type="entry name" value="MetI-like_sf"/>
</dbReference>
<evidence type="ECO:0000256" key="2">
    <source>
        <dbReference type="ARBA" id="ARBA00022448"/>
    </source>
</evidence>
<accession>A0A1I0Y2C8</accession>
<evidence type="ECO:0000256" key="5">
    <source>
        <dbReference type="ARBA" id="ARBA00022989"/>
    </source>
</evidence>
<keyword evidence="6 7" id="KW-0472">Membrane</keyword>
<comment type="similarity">
    <text evidence="7">Belongs to the binding-protein-dependent transport system permease family.</text>
</comment>
<keyword evidence="5 7" id="KW-1133">Transmembrane helix</keyword>
<dbReference type="Gene3D" id="1.10.3720.10">
    <property type="entry name" value="MetI-like"/>
    <property type="match status" value="1"/>
</dbReference>
<dbReference type="STRING" id="988821.SAMN05421867_106117"/>
<evidence type="ECO:0000256" key="6">
    <source>
        <dbReference type="ARBA" id="ARBA00023136"/>
    </source>
</evidence>
<feature type="transmembrane region" description="Helical" evidence="7">
    <location>
        <begin position="66"/>
        <end position="84"/>
    </location>
</feature>
<keyword evidence="3" id="KW-1003">Cell membrane</keyword>
<dbReference type="Proteomes" id="UP000199012">
    <property type="component" value="Unassembled WGS sequence"/>
</dbReference>
<dbReference type="PANTHER" id="PTHR43386">
    <property type="entry name" value="OLIGOPEPTIDE TRANSPORT SYSTEM PERMEASE PROTEIN APPC"/>
    <property type="match status" value="1"/>
</dbReference>
<evidence type="ECO:0000259" key="9">
    <source>
        <dbReference type="PROSITE" id="PS50928"/>
    </source>
</evidence>
<dbReference type="OrthoDB" id="9812701at2"/>
<dbReference type="AlphaFoldDB" id="A0A1I0Y2C8"/>
<feature type="region of interest" description="Disordered" evidence="8">
    <location>
        <begin position="1"/>
        <end position="30"/>
    </location>
</feature>
<sequence length="332" mass="34626">MPETPHTAGPAATAGPARAPRTPRPGQEHVARAADGGGLGAVDAVSTTDAPAGFWREAWRGMRRRPLFWVSGAIIVLVLLVAALPDLFSATDPRSCVLANALDGPTGGHPFGFDRQGCDIFSRTMHGARASVTVGVLTTALVVVVGTLVGALAGYFGGWADTILSRVTDIFFAIPLVLAAIVIMSISRDRTALTVALVLASFGWTNIARITRGTVMSVKTNEFVTAARSLGMGRTAILFRHVLPNAAAPIIVYATVALGTFIVAEATLSFLGIGLPPSTVSWGGDISQAQGAIRTNPEILFYPAGALALTVLGFIMMGDVVRDALDPKARTR</sequence>
<dbReference type="PANTHER" id="PTHR43386:SF6">
    <property type="entry name" value="ABC TRANSPORTER PERMEASE PROTEIN"/>
    <property type="match status" value="1"/>
</dbReference>
<gene>
    <name evidence="10" type="ORF">SAMN05421867_106117</name>
</gene>
<keyword evidence="2 7" id="KW-0813">Transport</keyword>
<evidence type="ECO:0000313" key="11">
    <source>
        <dbReference type="Proteomes" id="UP000199012"/>
    </source>
</evidence>
<reference evidence="10 11" key="1">
    <citation type="submission" date="2016-10" db="EMBL/GenBank/DDBJ databases">
        <authorList>
            <person name="de Groot N.N."/>
        </authorList>
    </citation>
    <scope>NUCLEOTIDE SEQUENCE [LARGE SCALE GENOMIC DNA]</scope>
    <source>
        <strain evidence="10 11">CGMCC 4.6945</strain>
    </source>
</reference>
<keyword evidence="4 7" id="KW-0812">Transmembrane</keyword>
<feature type="transmembrane region" description="Helical" evidence="7">
    <location>
        <begin position="192"/>
        <end position="210"/>
    </location>
</feature>
<protein>
    <submittedName>
        <fullName evidence="10">Oligopeptide transport system permease protein</fullName>
    </submittedName>
</protein>
<evidence type="ECO:0000256" key="8">
    <source>
        <dbReference type="SAM" id="MobiDB-lite"/>
    </source>
</evidence>
<evidence type="ECO:0000256" key="3">
    <source>
        <dbReference type="ARBA" id="ARBA00022475"/>
    </source>
</evidence>